<reference evidence="2" key="1">
    <citation type="submission" date="2018-05" db="EMBL/GenBank/DDBJ databases">
        <authorList>
            <person name="Lanie J.A."/>
            <person name="Ng W.-L."/>
            <person name="Kazmierczak K.M."/>
            <person name="Andrzejewski T.M."/>
            <person name="Davidsen T.M."/>
            <person name="Wayne K.J."/>
            <person name="Tettelin H."/>
            <person name="Glass J.I."/>
            <person name="Rusch D."/>
            <person name="Podicherti R."/>
            <person name="Tsui H.-C.T."/>
            <person name="Winkler M.E."/>
        </authorList>
    </citation>
    <scope>NUCLEOTIDE SEQUENCE</scope>
</reference>
<dbReference type="AlphaFoldDB" id="A0A382GQX9"/>
<sequence>VTISFILLFSVAGSHAFLVSIQQEVDSLHQQIAEGRGNSSELRVEVTELKGPGRIRSVAEGRLNMLQTPNRKQLQPIFELSPPSDNPFRGPS</sequence>
<feature type="region of interest" description="Disordered" evidence="1">
    <location>
        <begin position="72"/>
        <end position="92"/>
    </location>
</feature>
<protein>
    <recommendedName>
        <fullName evidence="3">Cell division protein FtsL</fullName>
    </recommendedName>
</protein>
<feature type="non-terminal residue" evidence="2">
    <location>
        <position position="1"/>
    </location>
</feature>
<evidence type="ECO:0008006" key="3">
    <source>
        <dbReference type="Google" id="ProtNLM"/>
    </source>
</evidence>
<evidence type="ECO:0000256" key="1">
    <source>
        <dbReference type="SAM" id="MobiDB-lite"/>
    </source>
</evidence>
<evidence type="ECO:0000313" key="2">
    <source>
        <dbReference type="EMBL" id="SVB77508.1"/>
    </source>
</evidence>
<organism evidence="2">
    <name type="scientific">marine metagenome</name>
    <dbReference type="NCBI Taxonomy" id="408172"/>
    <lineage>
        <taxon>unclassified sequences</taxon>
        <taxon>metagenomes</taxon>
        <taxon>ecological metagenomes</taxon>
    </lineage>
</organism>
<dbReference type="EMBL" id="UINC01056913">
    <property type="protein sequence ID" value="SVB77508.1"/>
    <property type="molecule type" value="Genomic_DNA"/>
</dbReference>
<gene>
    <name evidence="2" type="ORF">METZ01_LOCUS230362</name>
</gene>
<proteinExistence type="predicted"/>
<name>A0A382GQX9_9ZZZZ</name>
<accession>A0A382GQX9</accession>